<dbReference type="InterPro" id="IPR011990">
    <property type="entry name" value="TPR-like_helical_dom_sf"/>
</dbReference>
<organism evidence="3 4">
    <name type="scientific">Acacia crassicarpa</name>
    <name type="common">northern wattle</name>
    <dbReference type="NCBI Taxonomy" id="499986"/>
    <lineage>
        <taxon>Eukaryota</taxon>
        <taxon>Viridiplantae</taxon>
        <taxon>Streptophyta</taxon>
        <taxon>Embryophyta</taxon>
        <taxon>Tracheophyta</taxon>
        <taxon>Spermatophyta</taxon>
        <taxon>Magnoliopsida</taxon>
        <taxon>eudicotyledons</taxon>
        <taxon>Gunneridae</taxon>
        <taxon>Pentapetalae</taxon>
        <taxon>rosids</taxon>
        <taxon>fabids</taxon>
        <taxon>Fabales</taxon>
        <taxon>Fabaceae</taxon>
        <taxon>Caesalpinioideae</taxon>
        <taxon>mimosoid clade</taxon>
        <taxon>Acacieae</taxon>
        <taxon>Acacia</taxon>
    </lineage>
</organism>
<dbReference type="InterPro" id="IPR019734">
    <property type="entry name" value="TPR_rpt"/>
</dbReference>
<accession>A0AAE1JK00</accession>
<evidence type="ECO:0008006" key="5">
    <source>
        <dbReference type="Google" id="ProtNLM"/>
    </source>
</evidence>
<feature type="compositionally biased region" description="Polar residues" evidence="2">
    <location>
        <begin position="135"/>
        <end position="154"/>
    </location>
</feature>
<comment type="caution">
    <text evidence="3">The sequence shown here is derived from an EMBL/GenBank/DDBJ whole genome shotgun (WGS) entry which is preliminary data.</text>
</comment>
<dbReference type="Proteomes" id="UP001293593">
    <property type="component" value="Unassembled WGS sequence"/>
</dbReference>
<dbReference type="PANTHER" id="PTHR46284">
    <property type="entry name" value="PROTEIN KINESIN LIGHT CHAIN-RELATED 3"/>
    <property type="match status" value="1"/>
</dbReference>
<dbReference type="Pfam" id="PF13424">
    <property type="entry name" value="TPR_12"/>
    <property type="match status" value="2"/>
</dbReference>
<feature type="compositionally biased region" description="Basic and acidic residues" evidence="2">
    <location>
        <begin position="156"/>
        <end position="171"/>
    </location>
</feature>
<protein>
    <recommendedName>
        <fullName evidence="5">Kinesin light chain</fullName>
    </recommendedName>
</protein>
<feature type="repeat" description="TPR" evidence="1">
    <location>
        <begin position="418"/>
        <end position="451"/>
    </location>
</feature>
<proteinExistence type="predicted"/>
<dbReference type="AlphaFoldDB" id="A0AAE1JK00"/>
<feature type="compositionally biased region" description="Polar residues" evidence="2">
    <location>
        <begin position="29"/>
        <end position="49"/>
    </location>
</feature>
<dbReference type="EMBL" id="JAWXYG010000005">
    <property type="protein sequence ID" value="KAK4272097.1"/>
    <property type="molecule type" value="Genomic_DNA"/>
</dbReference>
<keyword evidence="1" id="KW-0802">TPR repeat</keyword>
<evidence type="ECO:0000256" key="2">
    <source>
        <dbReference type="SAM" id="MobiDB-lite"/>
    </source>
</evidence>
<dbReference type="Pfam" id="PF13181">
    <property type="entry name" value="TPR_8"/>
    <property type="match status" value="1"/>
</dbReference>
<dbReference type="PANTHER" id="PTHR46284:SF1">
    <property type="entry name" value="PROTEIN KINESIN LIGHT CHAIN-RELATED 2"/>
    <property type="match status" value="1"/>
</dbReference>
<gene>
    <name evidence="3" type="ORF">QN277_020696</name>
</gene>
<evidence type="ECO:0000313" key="3">
    <source>
        <dbReference type="EMBL" id="KAK4272097.1"/>
    </source>
</evidence>
<dbReference type="SMART" id="SM00028">
    <property type="entry name" value="TPR"/>
    <property type="match status" value="10"/>
</dbReference>
<evidence type="ECO:0000313" key="4">
    <source>
        <dbReference type="Proteomes" id="UP001293593"/>
    </source>
</evidence>
<feature type="region of interest" description="Disordered" evidence="2">
    <location>
        <begin position="111"/>
        <end position="177"/>
    </location>
</feature>
<name>A0AAE1JK00_9FABA</name>
<feature type="repeat" description="TPR" evidence="1">
    <location>
        <begin position="504"/>
        <end position="537"/>
    </location>
</feature>
<dbReference type="SUPFAM" id="SSF48452">
    <property type="entry name" value="TPR-like"/>
    <property type="match status" value="3"/>
</dbReference>
<dbReference type="PROSITE" id="PS50005">
    <property type="entry name" value="TPR"/>
    <property type="match status" value="2"/>
</dbReference>
<dbReference type="Pfam" id="PF13374">
    <property type="entry name" value="TPR_10"/>
    <property type="match status" value="2"/>
</dbReference>
<reference evidence="3" key="1">
    <citation type="submission" date="2023-10" db="EMBL/GenBank/DDBJ databases">
        <title>Chromosome-level genome of the transformable northern wattle, Acacia crassicarpa.</title>
        <authorList>
            <person name="Massaro I."/>
            <person name="Sinha N.R."/>
            <person name="Poethig S."/>
            <person name="Leichty A.R."/>
        </authorList>
    </citation>
    <scope>NUCLEOTIDE SEQUENCE</scope>
    <source>
        <strain evidence="3">Acra3RX</strain>
        <tissue evidence="3">Leaf</tissue>
    </source>
</reference>
<keyword evidence="4" id="KW-1185">Reference proteome</keyword>
<feature type="compositionally biased region" description="Basic and acidic residues" evidence="2">
    <location>
        <begin position="114"/>
        <end position="132"/>
    </location>
</feature>
<feature type="region of interest" description="Disordered" evidence="2">
    <location>
        <begin position="29"/>
        <end position="52"/>
    </location>
</feature>
<dbReference type="Gene3D" id="1.25.40.10">
    <property type="entry name" value="Tetratricopeptide repeat domain"/>
    <property type="match status" value="4"/>
</dbReference>
<sequence length="692" mass="76823">MTGLAMNELNTKSASDELSVGYTPYKENFTQQVSPRSPLSSSNIRSGSTDLPIDGLVDTSIEQLYRNVCELLSSDYSPSRVSFYSFGEESRIDSELRHLVGDFAALEITEEAVTESKEERNTSGSTSEKDIASDGNKSSNNKDMNQSTKSTCKSKNLREKPPIDKRNEKNSRKANPLYSLKNERNVGLLGVKLQNVNEGTIDDAELGPFLLKQTREMICSGESMQKALDLALRALNSFEICANGKPSLEMVMCMHVLATIYCKIGQHNEAIPILERSIDIPVLEYGQDHALAKFAGCMHLGDTYAMMGHMENSIFFYTQGLKIQTQSLGETDPRLGDTCRYVAEAHFEALQFEEAKYLCQKALDIHRKNRHTASLEEALDRRLLGLICDSKGDYEAALEHYVSASMIMAANGQELDAASVDCSIGEAYSFLGQYDEAVLAYQKALLVFKSTKGEGHSVASVYVRLADLYHKIGKLKKSKYYCENAVKIFGKTNLNPWIPSEETASGLIEVAAIYESMNDLEQAVKLLKKALKIYDKTHGQQSTIAGIEAQIGAMYYMLGYYSDSYKSLKSAIDKFRASEEKGSASFGIALNQMGLVCVQLYAIDEATELFQEARIILQQEYGPYHPHTLGVCSNLSATYDAMSRVDDAIELLGYVIGLREEKYGTATSDLDDEKRRLADLLKEAGRAPKTHR</sequence>
<evidence type="ECO:0000256" key="1">
    <source>
        <dbReference type="PROSITE-ProRule" id="PRU00339"/>
    </source>
</evidence>